<reference evidence="1" key="1">
    <citation type="journal article" date="2023" name="Mol. Biol. Evol.">
        <title>Third-Generation Sequencing Reveals the Adaptive Role of the Epigenome in Three Deep-Sea Polychaetes.</title>
        <authorList>
            <person name="Perez M."/>
            <person name="Aroh O."/>
            <person name="Sun Y."/>
            <person name="Lan Y."/>
            <person name="Juniper S.K."/>
            <person name="Young C.R."/>
            <person name="Angers B."/>
            <person name="Qian P.Y."/>
        </authorList>
    </citation>
    <scope>NUCLEOTIDE SEQUENCE</scope>
    <source>
        <strain evidence="1">R07B-5</strain>
    </source>
</reference>
<organism evidence="1 2">
    <name type="scientific">Ridgeia piscesae</name>
    <name type="common">Tubeworm</name>
    <dbReference type="NCBI Taxonomy" id="27915"/>
    <lineage>
        <taxon>Eukaryota</taxon>
        <taxon>Metazoa</taxon>
        <taxon>Spiralia</taxon>
        <taxon>Lophotrochozoa</taxon>
        <taxon>Annelida</taxon>
        <taxon>Polychaeta</taxon>
        <taxon>Sedentaria</taxon>
        <taxon>Canalipalpata</taxon>
        <taxon>Sabellida</taxon>
        <taxon>Siboglinidae</taxon>
        <taxon>Ridgeia</taxon>
    </lineage>
</organism>
<evidence type="ECO:0008006" key="3">
    <source>
        <dbReference type="Google" id="ProtNLM"/>
    </source>
</evidence>
<dbReference type="AlphaFoldDB" id="A0AAD9PF99"/>
<sequence length="115" mass="12436">MTAGLVALAVLATIVAVGIWAVPLLGPSAPAATVADRKPLTDRIPAPFVRPRLGNKGGMGCQYTLLRLVEDWRKTLESHEYVAAILMDLTKAFGCLPHNLLLFSRVLAFRENVVV</sequence>
<proteinExistence type="predicted"/>
<gene>
    <name evidence="1" type="ORF">NP493_7g07014</name>
</gene>
<evidence type="ECO:0000313" key="2">
    <source>
        <dbReference type="Proteomes" id="UP001209878"/>
    </source>
</evidence>
<comment type="caution">
    <text evidence="1">The sequence shown here is derived from an EMBL/GenBank/DDBJ whole genome shotgun (WGS) entry which is preliminary data.</text>
</comment>
<dbReference type="EMBL" id="JAODUO010000007">
    <property type="protein sequence ID" value="KAK2193747.1"/>
    <property type="molecule type" value="Genomic_DNA"/>
</dbReference>
<protein>
    <recommendedName>
        <fullName evidence="3">Reverse transcriptase domain-containing protein</fullName>
    </recommendedName>
</protein>
<accession>A0AAD9PF99</accession>
<keyword evidence="2" id="KW-1185">Reference proteome</keyword>
<evidence type="ECO:0000313" key="1">
    <source>
        <dbReference type="EMBL" id="KAK2193747.1"/>
    </source>
</evidence>
<dbReference type="Proteomes" id="UP001209878">
    <property type="component" value="Unassembled WGS sequence"/>
</dbReference>
<name>A0AAD9PF99_RIDPI</name>